<feature type="domain" description="Protein kinase" evidence="20">
    <location>
        <begin position="724"/>
        <end position="988"/>
    </location>
</feature>
<dbReference type="FunFam" id="3.30.430.20:FF:000007">
    <property type="entry name" value="Cysteine-rich receptor-like protein kinase 11"/>
    <property type="match status" value="1"/>
</dbReference>
<feature type="domain" description="Gnk2-homologous" evidence="21">
    <location>
        <begin position="21"/>
        <end position="124"/>
    </location>
</feature>
<evidence type="ECO:0000256" key="12">
    <source>
        <dbReference type="ARBA" id="ARBA00023170"/>
    </source>
</evidence>
<dbReference type="Gene3D" id="3.30.430.20">
    <property type="entry name" value="Gnk2 domain, C-X8-C-X2-C motif"/>
    <property type="match status" value="3"/>
</dbReference>
<comment type="caution">
    <text evidence="22">The sequence shown here is derived from an EMBL/GenBank/DDBJ whole genome shotgun (WGS) entry which is preliminary data.</text>
</comment>
<evidence type="ECO:0000256" key="18">
    <source>
        <dbReference type="SAM" id="Phobius"/>
    </source>
</evidence>
<dbReference type="Pfam" id="PF01657">
    <property type="entry name" value="Stress-antifung"/>
    <property type="match status" value="3"/>
</dbReference>
<evidence type="ECO:0000259" key="20">
    <source>
        <dbReference type="PROSITE" id="PS50011"/>
    </source>
</evidence>
<evidence type="ECO:0000256" key="11">
    <source>
        <dbReference type="ARBA" id="ARBA00023136"/>
    </source>
</evidence>
<feature type="transmembrane region" description="Helical" evidence="18">
    <location>
        <begin position="660"/>
        <end position="687"/>
    </location>
</feature>
<dbReference type="AlphaFoldDB" id="A0A8S9FYT3"/>
<keyword evidence="2" id="KW-0723">Serine/threonine-protein kinase</keyword>
<feature type="domain" description="Gnk2-homologous" evidence="21">
    <location>
        <begin position="398"/>
        <end position="504"/>
    </location>
</feature>
<evidence type="ECO:0000256" key="7">
    <source>
        <dbReference type="ARBA" id="ARBA00022741"/>
    </source>
</evidence>
<comment type="subcellular location">
    <subcellularLocation>
        <location evidence="1">Membrane</location>
        <topology evidence="1">Single-pass membrane protein</topology>
    </subcellularLocation>
</comment>
<accession>A0A8S9FYT3</accession>
<organism evidence="22 23">
    <name type="scientific">Brassica cretica</name>
    <name type="common">Mustard</name>
    <dbReference type="NCBI Taxonomy" id="69181"/>
    <lineage>
        <taxon>Eukaryota</taxon>
        <taxon>Viridiplantae</taxon>
        <taxon>Streptophyta</taxon>
        <taxon>Embryophyta</taxon>
        <taxon>Tracheophyta</taxon>
        <taxon>Spermatophyta</taxon>
        <taxon>Magnoliopsida</taxon>
        <taxon>eudicotyledons</taxon>
        <taxon>Gunneridae</taxon>
        <taxon>Pentapetalae</taxon>
        <taxon>rosids</taxon>
        <taxon>malvids</taxon>
        <taxon>Brassicales</taxon>
        <taxon>Brassicaceae</taxon>
        <taxon>Brassiceae</taxon>
        <taxon>Brassica</taxon>
    </lineage>
</organism>
<dbReference type="PROSITE" id="PS50011">
    <property type="entry name" value="PROTEIN_KINASE_DOM"/>
    <property type="match status" value="2"/>
</dbReference>
<evidence type="ECO:0000256" key="10">
    <source>
        <dbReference type="ARBA" id="ARBA00022989"/>
    </source>
</evidence>
<dbReference type="FunFam" id="3.30.200.20:FF:000142">
    <property type="entry name" value="Cysteine-rich receptor-like protein kinase 10"/>
    <property type="match status" value="1"/>
</dbReference>
<feature type="domain" description="Gnk2-homologous" evidence="21">
    <location>
        <begin position="511"/>
        <end position="622"/>
    </location>
</feature>
<dbReference type="GO" id="GO:0005886">
    <property type="term" value="C:plasma membrane"/>
    <property type="evidence" value="ECO:0007669"/>
    <property type="project" value="TreeGrafter"/>
</dbReference>
<dbReference type="GO" id="GO:0004674">
    <property type="term" value="F:protein serine/threonine kinase activity"/>
    <property type="evidence" value="ECO:0007669"/>
    <property type="project" value="UniProtKB-KW"/>
</dbReference>
<feature type="region of interest" description="Disordered" evidence="17">
    <location>
        <begin position="631"/>
        <end position="657"/>
    </location>
</feature>
<keyword evidence="12" id="KW-0675">Receptor</keyword>
<reference evidence="22" key="1">
    <citation type="submission" date="2019-12" db="EMBL/GenBank/DDBJ databases">
        <title>Genome sequencing and annotation of Brassica cretica.</title>
        <authorList>
            <person name="Studholme D.J."/>
            <person name="Sarris P.F."/>
        </authorList>
    </citation>
    <scope>NUCLEOTIDE SEQUENCE</scope>
    <source>
        <strain evidence="22">PFS-001/15</strain>
        <tissue evidence="22">Leaf</tissue>
    </source>
</reference>
<keyword evidence="3" id="KW-0808">Transferase</keyword>
<feature type="binding site" evidence="16">
    <location>
        <position position="752"/>
    </location>
    <ligand>
        <name>ATP</name>
        <dbReference type="ChEBI" id="CHEBI:30616"/>
    </ligand>
</feature>
<evidence type="ECO:0000256" key="1">
    <source>
        <dbReference type="ARBA" id="ARBA00004167"/>
    </source>
</evidence>
<dbReference type="Pfam" id="PF07714">
    <property type="entry name" value="PK_Tyr_Ser-Thr"/>
    <property type="match status" value="2"/>
</dbReference>
<dbReference type="InterPro" id="IPR017441">
    <property type="entry name" value="Protein_kinase_ATP_BS"/>
</dbReference>
<dbReference type="InterPro" id="IPR008271">
    <property type="entry name" value="Ser/Thr_kinase_AS"/>
</dbReference>
<comment type="catalytic activity">
    <reaction evidence="14">
        <text>L-seryl-[protein] + ATP = O-phospho-L-seryl-[protein] + ADP + H(+)</text>
        <dbReference type="Rhea" id="RHEA:17989"/>
        <dbReference type="Rhea" id="RHEA-COMP:9863"/>
        <dbReference type="Rhea" id="RHEA-COMP:11604"/>
        <dbReference type="ChEBI" id="CHEBI:15378"/>
        <dbReference type="ChEBI" id="CHEBI:29999"/>
        <dbReference type="ChEBI" id="CHEBI:30616"/>
        <dbReference type="ChEBI" id="CHEBI:83421"/>
        <dbReference type="ChEBI" id="CHEBI:456216"/>
    </reaction>
</comment>
<dbReference type="GO" id="GO:0006979">
    <property type="term" value="P:response to oxidative stress"/>
    <property type="evidence" value="ECO:0007669"/>
    <property type="project" value="UniProtKB-ARBA"/>
</dbReference>
<dbReference type="FunFam" id="3.30.200.20:FF:000924">
    <property type="entry name" value="Uncharacterized protein"/>
    <property type="match status" value="1"/>
</dbReference>
<keyword evidence="10 18" id="KW-1133">Transmembrane helix</keyword>
<feature type="transmembrane region" description="Helical" evidence="18">
    <location>
        <begin position="807"/>
        <end position="825"/>
    </location>
</feature>
<dbReference type="PROSITE" id="PS51473">
    <property type="entry name" value="GNK2"/>
    <property type="match status" value="3"/>
</dbReference>
<dbReference type="SUPFAM" id="SSF56112">
    <property type="entry name" value="Protein kinase-like (PK-like)"/>
    <property type="match status" value="2"/>
</dbReference>
<keyword evidence="9 16" id="KW-0067">ATP-binding</keyword>
<evidence type="ECO:0000256" key="16">
    <source>
        <dbReference type="PROSITE-ProRule" id="PRU10141"/>
    </source>
</evidence>
<evidence type="ECO:0000256" key="8">
    <source>
        <dbReference type="ARBA" id="ARBA00022777"/>
    </source>
</evidence>
<keyword evidence="11 18" id="KW-0472">Membrane</keyword>
<evidence type="ECO:0000259" key="21">
    <source>
        <dbReference type="PROSITE" id="PS51473"/>
    </source>
</evidence>
<feature type="chain" id="PRO_5035749743" description="Cysteine-rich" evidence="19">
    <location>
        <begin position="24"/>
        <end position="1035"/>
    </location>
</feature>
<dbReference type="CDD" id="cd14066">
    <property type="entry name" value="STKc_IRAK"/>
    <property type="match status" value="1"/>
</dbReference>
<evidence type="ECO:0000256" key="14">
    <source>
        <dbReference type="ARBA" id="ARBA00047558"/>
    </source>
</evidence>
<feature type="compositionally biased region" description="Low complexity" evidence="17">
    <location>
        <begin position="638"/>
        <end position="648"/>
    </location>
</feature>
<keyword evidence="8" id="KW-0418">Kinase</keyword>
<evidence type="ECO:0000256" key="5">
    <source>
        <dbReference type="ARBA" id="ARBA00022729"/>
    </source>
</evidence>
<dbReference type="Proteomes" id="UP000712281">
    <property type="component" value="Unassembled WGS sequence"/>
</dbReference>
<dbReference type="Gene3D" id="3.30.200.20">
    <property type="entry name" value="Phosphorylase Kinase, domain 1"/>
    <property type="match status" value="2"/>
</dbReference>
<dbReference type="CDD" id="cd23509">
    <property type="entry name" value="Gnk2-like"/>
    <property type="match status" value="3"/>
</dbReference>
<dbReference type="InterPro" id="IPR001245">
    <property type="entry name" value="Ser-Thr/Tyr_kinase_cat_dom"/>
</dbReference>
<evidence type="ECO:0000256" key="15">
    <source>
        <dbReference type="ARBA" id="ARBA00047951"/>
    </source>
</evidence>
<dbReference type="Gene3D" id="1.10.510.10">
    <property type="entry name" value="Transferase(Phosphotransferase) domain 1"/>
    <property type="match status" value="2"/>
</dbReference>
<comment type="catalytic activity">
    <reaction evidence="15">
        <text>L-threonyl-[protein] + ATP = O-phospho-L-threonyl-[protein] + ADP + H(+)</text>
        <dbReference type="Rhea" id="RHEA:46608"/>
        <dbReference type="Rhea" id="RHEA-COMP:11060"/>
        <dbReference type="Rhea" id="RHEA-COMP:11605"/>
        <dbReference type="ChEBI" id="CHEBI:15378"/>
        <dbReference type="ChEBI" id="CHEBI:30013"/>
        <dbReference type="ChEBI" id="CHEBI:30616"/>
        <dbReference type="ChEBI" id="CHEBI:61977"/>
        <dbReference type="ChEBI" id="CHEBI:456216"/>
    </reaction>
</comment>
<keyword evidence="6" id="KW-0677">Repeat</keyword>
<dbReference type="PANTHER" id="PTHR27002:SF1112">
    <property type="entry name" value="BNAC09G23880D PROTEIN"/>
    <property type="match status" value="1"/>
</dbReference>
<evidence type="ECO:0000256" key="19">
    <source>
        <dbReference type="SAM" id="SignalP"/>
    </source>
</evidence>
<dbReference type="InterPro" id="IPR000719">
    <property type="entry name" value="Prot_kinase_dom"/>
</dbReference>
<evidence type="ECO:0000256" key="6">
    <source>
        <dbReference type="ARBA" id="ARBA00022737"/>
    </source>
</evidence>
<proteinExistence type="predicted"/>
<sequence length="1035" mass="115114">MSRSNVFSILCYALAVSFGYVSAAPRCGDSLIFRPNSTYDINRRLVLSTLASNVSSRDGYYNVSVGEGPGRIYVLGLCIPGADRRACSDCIQPASVGLLENCPNQTDSWDWRADMTLCFGTLLDGTEVAVKRLLRNSGQGTQEFKNEVVIVAKLQHKNLVRLLGFCVEGDEQILVYEFVPNQSLYYFLFDPTKKSQLDWKSRYNIIGGITRGLLYLHQDSRLTIIHRDIKASNILLDEHINPKIADFGMARNFRVDQTEDMTGRVVGTLLVFYLKYVTHGQYSTKSDVYSFGVLVLEIVCGKKNSSFYQVDDSGGNLVTHAWRLWNNESPLDTIDPAIGEGYEKDEVIRCIHIGLLYSASKICNARLQQVGRAKSVSCNMNNFLSILCFVLVFSCGFVSAQQRCGDSLFFRPNSTYDTNRRLVLSTLASNVSSRDGYYNVSVGEGPGRIYVLGLCIPGADPTACSDCIQPASVTLLDKCPNQTNSWNWRADKTLCFVRYSNRSFFNQIDLEPNQAEFFNLDVTGDLAEYNRTWEGLMSRVISAASSTTPGSLAGRHYAASTAPLSGFRRIYALMQCIPGISSVDCDACLQANVRSYQGCCWGKQGGSIRRPVCFFRFDPYPYLEAFDDIASSPPPPQISQDPQDLQPTTSPPHPPPDGKAISTGVIVVIVVSAVIFVALVALVLVVLKRRQSYKTLKLETDDDITRPHSLQIDFKTIEAATNKFSRSNKVGQGGFGEVYKGKLPNGAEVAVKRLSRNSGQGTQEFRNEVVLLAKLQHRNLVRLLGFCVEGDEQILVYEFVPNKSLDYFLFGLFIIYNFLGILYLHQDSRLTIIHRDLKASNILLDNDMNPKIADFGMARIFGMEQTRANTSKIAGTFGYMAPEYAMHGRFSMKSDVYSFGVLVLEIISGKINSSFNQTDGSASNLVTHAWRLWRKGSALELVDSSYRDSYQRNEVTRCIHIALLCVQEDPGDRPTMSKIILLLTSSTVTLQVPHAPGFFFRSSRDQDLEAEGSDSFGKPIACSINDASVTELDPR</sequence>
<evidence type="ECO:0008006" key="24">
    <source>
        <dbReference type="Google" id="ProtNLM"/>
    </source>
</evidence>
<evidence type="ECO:0000256" key="3">
    <source>
        <dbReference type="ARBA" id="ARBA00022679"/>
    </source>
</evidence>
<keyword evidence="13" id="KW-0325">Glycoprotein</keyword>
<dbReference type="FunFam" id="1.10.510.10:FF:000129">
    <property type="entry name" value="cysteine-rich receptor-like protein kinase 10"/>
    <property type="match status" value="2"/>
</dbReference>
<dbReference type="PROSITE" id="PS00107">
    <property type="entry name" value="PROTEIN_KINASE_ATP"/>
    <property type="match status" value="1"/>
</dbReference>
<dbReference type="InterPro" id="IPR038408">
    <property type="entry name" value="GNK2_sf"/>
</dbReference>
<dbReference type="GO" id="GO:0042742">
    <property type="term" value="P:defense response to bacterium"/>
    <property type="evidence" value="ECO:0007669"/>
    <property type="project" value="TreeGrafter"/>
</dbReference>
<dbReference type="EMBL" id="QGKW02002228">
    <property type="protein sequence ID" value="KAF2538840.1"/>
    <property type="molecule type" value="Genomic_DNA"/>
</dbReference>
<dbReference type="PROSITE" id="PS00108">
    <property type="entry name" value="PROTEIN_KINASE_ST"/>
    <property type="match status" value="2"/>
</dbReference>
<dbReference type="SMART" id="SM00220">
    <property type="entry name" value="S_TKc"/>
    <property type="match status" value="2"/>
</dbReference>
<evidence type="ECO:0000256" key="4">
    <source>
        <dbReference type="ARBA" id="ARBA00022692"/>
    </source>
</evidence>
<dbReference type="GO" id="GO:0005524">
    <property type="term" value="F:ATP binding"/>
    <property type="evidence" value="ECO:0007669"/>
    <property type="project" value="UniProtKB-UniRule"/>
</dbReference>
<keyword evidence="4 18" id="KW-0812">Transmembrane</keyword>
<evidence type="ECO:0000256" key="9">
    <source>
        <dbReference type="ARBA" id="ARBA00022840"/>
    </source>
</evidence>
<dbReference type="PANTHER" id="PTHR27002">
    <property type="entry name" value="RECEPTOR-LIKE SERINE/THREONINE-PROTEIN KINASE SD1-8"/>
    <property type="match status" value="1"/>
</dbReference>
<dbReference type="InterPro" id="IPR011009">
    <property type="entry name" value="Kinase-like_dom_sf"/>
</dbReference>
<gene>
    <name evidence="22" type="ORF">F2Q68_00020945</name>
</gene>
<evidence type="ECO:0000256" key="13">
    <source>
        <dbReference type="ARBA" id="ARBA00023180"/>
    </source>
</evidence>
<evidence type="ECO:0000256" key="2">
    <source>
        <dbReference type="ARBA" id="ARBA00022527"/>
    </source>
</evidence>
<feature type="signal peptide" evidence="19">
    <location>
        <begin position="1"/>
        <end position="23"/>
    </location>
</feature>
<keyword evidence="7 16" id="KW-0547">Nucleotide-binding</keyword>
<dbReference type="FunFam" id="3.30.430.20:FF:000003">
    <property type="entry name" value="Cysteine-rich RLK (RECEPTOR-like protein kinase) 10"/>
    <property type="match status" value="1"/>
</dbReference>
<name>A0A8S9FYT3_BRACR</name>
<evidence type="ECO:0000313" key="22">
    <source>
        <dbReference type="EMBL" id="KAF2538840.1"/>
    </source>
</evidence>
<dbReference type="InterPro" id="IPR002902">
    <property type="entry name" value="GNK2"/>
</dbReference>
<feature type="domain" description="Protein kinase" evidence="20">
    <location>
        <begin position="85"/>
        <end position="451"/>
    </location>
</feature>
<keyword evidence="5 19" id="KW-0732">Signal</keyword>
<evidence type="ECO:0000256" key="17">
    <source>
        <dbReference type="SAM" id="MobiDB-lite"/>
    </source>
</evidence>
<protein>
    <recommendedName>
        <fullName evidence="24">Cysteine-rich</fullName>
    </recommendedName>
</protein>
<evidence type="ECO:0000313" key="23">
    <source>
        <dbReference type="Proteomes" id="UP000712281"/>
    </source>
</evidence>